<dbReference type="EMBL" id="CP147920">
    <property type="protein sequence ID" value="XAU15230.1"/>
    <property type="molecule type" value="Genomic_DNA"/>
</dbReference>
<dbReference type="InterPro" id="IPR050921">
    <property type="entry name" value="T4SS_GSP_E_ATPase"/>
</dbReference>
<evidence type="ECO:0000313" key="3">
    <source>
        <dbReference type="EMBL" id="XAU15230.1"/>
    </source>
</evidence>
<dbReference type="CDD" id="cd01131">
    <property type="entry name" value="PilT"/>
    <property type="match status" value="1"/>
</dbReference>
<dbReference type="InterPro" id="IPR001482">
    <property type="entry name" value="T2SS/T4SS_dom"/>
</dbReference>
<sequence length="379" mass="42930">MEHFLDKLVEKEGSDLFVKSSAVVTARIEGDLTPLTTETLSAFAVEAIARHILGAQYETFEQQFEYDTMYVLNAESRFRVNLFWHLDGIAMVFRLVPLEIKTIEALNLPEQLHRLTKLQRGLVLVTGTTGSGKSTTLASLIEEINRERRKHVITIEDPVEFVHIDKKCVIEQRNVGLHTKGFNQALRAAMRENPDIIMVGEMRDLETAENVLQAVNTGHLVFSTLHTLDAKETIDRLIAIFPPFEQERVRLNLASNLEAVISQRLIHDKNGALVPACEMLFRSPMVEHLIRTKRDFEINDIMANEHSHFGSTTFNQALFELCLHDVISEEVAYSQSGSPTDLQLMFAQSSEYQKKIGNTLENIKDEVGLKQPPPLVEPE</sequence>
<evidence type="ECO:0000259" key="2">
    <source>
        <dbReference type="PROSITE" id="PS00662"/>
    </source>
</evidence>
<dbReference type="Proteomes" id="UP001447842">
    <property type="component" value="Chromosome"/>
</dbReference>
<evidence type="ECO:0000256" key="1">
    <source>
        <dbReference type="ARBA" id="ARBA00006611"/>
    </source>
</evidence>
<protein>
    <submittedName>
        <fullName evidence="3">PilT/PilU family type 4a pilus ATPase</fullName>
    </submittedName>
</protein>
<accession>A0ABZ3H9N4</accession>
<dbReference type="InterPro" id="IPR027417">
    <property type="entry name" value="P-loop_NTPase"/>
</dbReference>
<dbReference type="Gene3D" id="3.40.50.300">
    <property type="entry name" value="P-loop containing nucleotide triphosphate hydrolases"/>
    <property type="match status" value="1"/>
</dbReference>
<dbReference type="InterPro" id="IPR003593">
    <property type="entry name" value="AAA+_ATPase"/>
</dbReference>
<dbReference type="NCBIfam" id="TIGR01420">
    <property type="entry name" value="pilT_fam"/>
    <property type="match status" value="1"/>
</dbReference>
<comment type="similarity">
    <text evidence="1">Belongs to the GSP E family.</text>
</comment>
<dbReference type="RefSeq" id="WP_345972791.1">
    <property type="nucleotide sequence ID" value="NZ_CP147920.1"/>
</dbReference>
<dbReference type="PROSITE" id="PS00662">
    <property type="entry name" value="T2SP_E"/>
    <property type="match status" value="1"/>
</dbReference>
<dbReference type="InterPro" id="IPR006321">
    <property type="entry name" value="PilT/PilU"/>
</dbReference>
<feature type="domain" description="Bacterial type II secretion system protein E" evidence="2">
    <location>
        <begin position="190"/>
        <end position="204"/>
    </location>
</feature>
<organism evidence="3 4">
    <name type="scientific">Sulfurimonas diazotrophicus</name>
    <dbReference type="NCBI Taxonomy" id="3131939"/>
    <lineage>
        <taxon>Bacteria</taxon>
        <taxon>Pseudomonadati</taxon>
        <taxon>Campylobacterota</taxon>
        <taxon>Epsilonproteobacteria</taxon>
        <taxon>Campylobacterales</taxon>
        <taxon>Sulfurimonadaceae</taxon>
        <taxon>Sulfurimonas</taxon>
    </lineage>
</organism>
<dbReference type="Pfam" id="PF00437">
    <property type="entry name" value="T2SSE"/>
    <property type="match status" value="1"/>
</dbReference>
<dbReference type="SUPFAM" id="SSF52540">
    <property type="entry name" value="P-loop containing nucleoside triphosphate hydrolases"/>
    <property type="match status" value="1"/>
</dbReference>
<dbReference type="Gene3D" id="3.30.450.90">
    <property type="match status" value="1"/>
</dbReference>
<reference evidence="3 4" key="1">
    <citation type="submission" date="2024-03" db="EMBL/GenBank/DDBJ databases">
        <title>Sulfurimonas sp. HSL3-1.</title>
        <authorList>
            <person name="Wang S."/>
        </authorList>
    </citation>
    <scope>NUCLEOTIDE SEQUENCE [LARGE SCALE GENOMIC DNA]</scope>
    <source>
        <strain evidence="3 4">HSL3-1</strain>
    </source>
</reference>
<proteinExistence type="inferred from homology"/>
<gene>
    <name evidence="3" type="ORF">WCY31_00670</name>
</gene>
<dbReference type="PANTHER" id="PTHR30486">
    <property type="entry name" value="TWITCHING MOTILITY PROTEIN PILT"/>
    <property type="match status" value="1"/>
</dbReference>
<keyword evidence="4" id="KW-1185">Reference proteome</keyword>
<name>A0ABZ3H9N4_9BACT</name>
<dbReference type="SMART" id="SM00382">
    <property type="entry name" value="AAA"/>
    <property type="match status" value="1"/>
</dbReference>
<evidence type="ECO:0000313" key="4">
    <source>
        <dbReference type="Proteomes" id="UP001447842"/>
    </source>
</evidence>